<reference evidence="4" key="1">
    <citation type="submission" date="2021-04" db="EMBL/GenBank/DDBJ databases">
        <authorList>
            <consortium name="Wellcome Sanger Institute Data Sharing"/>
        </authorList>
    </citation>
    <scope>NUCLEOTIDE SEQUENCE [LARGE SCALE GENOMIC DNA]</scope>
</reference>
<dbReference type="SUPFAM" id="SSF56024">
    <property type="entry name" value="Phospholipase D/nuclease"/>
    <property type="match status" value="1"/>
</dbReference>
<dbReference type="OrthoDB" id="6103632at2759"/>
<dbReference type="GO" id="GO:0007165">
    <property type="term" value="P:signal transduction"/>
    <property type="evidence" value="ECO:0007669"/>
    <property type="project" value="TreeGrafter"/>
</dbReference>
<feature type="region of interest" description="Disordered" evidence="2">
    <location>
        <begin position="76"/>
        <end position="115"/>
    </location>
</feature>
<dbReference type="AlphaFoldDB" id="A0A3Q1H5K9"/>
<dbReference type="Ensembl" id="ENSATET00000003643.3">
    <property type="protein sequence ID" value="ENSATEP00000003612.1"/>
    <property type="gene ID" value="ENSATEG00000002522.3"/>
</dbReference>
<dbReference type="Proteomes" id="UP000265040">
    <property type="component" value="Chromosome 1"/>
</dbReference>
<dbReference type="InParanoid" id="A0A3Q1H5K9"/>
<name>A0A3Q1H5K9_ANATE</name>
<feature type="compositionally biased region" description="Polar residues" evidence="2">
    <location>
        <begin position="102"/>
        <end position="112"/>
    </location>
</feature>
<dbReference type="GeneTree" id="ENSGT00940000164021"/>
<dbReference type="InterPro" id="IPR012461">
    <property type="entry name" value="SACK1"/>
</dbReference>
<dbReference type="OMA" id="DGHIGAK"/>
<organism evidence="4 5">
    <name type="scientific">Anabas testudineus</name>
    <name type="common">Climbing perch</name>
    <name type="synonym">Anthias testudineus</name>
    <dbReference type="NCBI Taxonomy" id="64144"/>
    <lineage>
        <taxon>Eukaryota</taxon>
        <taxon>Metazoa</taxon>
        <taxon>Chordata</taxon>
        <taxon>Craniata</taxon>
        <taxon>Vertebrata</taxon>
        <taxon>Euteleostomi</taxon>
        <taxon>Actinopterygii</taxon>
        <taxon>Neopterygii</taxon>
        <taxon>Teleostei</taxon>
        <taxon>Neoteleostei</taxon>
        <taxon>Acanthomorphata</taxon>
        <taxon>Anabantaria</taxon>
        <taxon>Anabantiformes</taxon>
        <taxon>Anabantoidei</taxon>
        <taxon>Anabantidae</taxon>
        <taxon>Anabas</taxon>
    </lineage>
</organism>
<proteinExistence type="inferred from homology"/>
<dbReference type="Pfam" id="PF07894">
    <property type="entry name" value="SACK1"/>
    <property type="match status" value="1"/>
</dbReference>
<accession>A0A3Q1H5K9</accession>
<evidence type="ECO:0000313" key="4">
    <source>
        <dbReference type="Ensembl" id="ENSATEP00000003612.1"/>
    </source>
</evidence>
<comment type="similarity">
    <text evidence="1">Belongs to the FAM83 family.</text>
</comment>
<feature type="compositionally biased region" description="Polar residues" evidence="2">
    <location>
        <begin position="417"/>
        <end position="435"/>
    </location>
</feature>
<feature type="compositionally biased region" description="Basic residues" evidence="2">
    <location>
        <begin position="403"/>
        <end position="416"/>
    </location>
</feature>
<evidence type="ECO:0000256" key="1">
    <source>
        <dbReference type="ARBA" id="ARBA00006937"/>
    </source>
</evidence>
<evidence type="ECO:0000256" key="2">
    <source>
        <dbReference type="SAM" id="MobiDB-lite"/>
    </source>
</evidence>
<protein>
    <recommendedName>
        <fullName evidence="3">Scaffolding anchor of CK1 domain-containing protein</fullName>
    </recommendedName>
</protein>
<dbReference type="PANTHER" id="PTHR16181:SF17">
    <property type="entry name" value="FAMILY WITH SEQUENCE SIMILARITY 83 MEMBER FB"/>
    <property type="match status" value="1"/>
</dbReference>
<feature type="compositionally biased region" description="Polar residues" evidence="2">
    <location>
        <begin position="471"/>
        <end position="481"/>
    </location>
</feature>
<feature type="region of interest" description="Disordered" evidence="2">
    <location>
        <begin position="364"/>
        <end position="481"/>
    </location>
</feature>
<feature type="domain" description="Scaffolding anchor of CK1" evidence="3">
    <location>
        <begin position="17"/>
        <end position="289"/>
    </location>
</feature>
<feature type="compositionally biased region" description="Basic residues" evidence="2">
    <location>
        <begin position="453"/>
        <end position="463"/>
    </location>
</feature>
<dbReference type="InterPro" id="IPR050944">
    <property type="entry name" value="FAM83"/>
</dbReference>
<evidence type="ECO:0000259" key="3">
    <source>
        <dbReference type="Pfam" id="PF07894"/>
    </source>
</evidence>
<evidence type="ECO:0000313" key="5">
    <source>
        <dbReference type="Proteomes" id="UP000265040"/>
    </source>
</evidence>
<sequence length="481" mass="54003">MAESQLMCMEDGHIGAKVPETKPEFYYSEEQRVAIEELLKNGDGAFKTRLKEDDVTDFLSAREVKMLLNTFKQYESEDDSSSKAAKSRSEQDPPGSDADSGVHSTYWPQMSDTEVPPLDIGWPSGGMFKGVTRVAVHTHPPKENGPHIKEVVRRLIQESSKVIAIVMDILTDLHILQDLMDAAWRRSVPVYILLDEQGVPHFLDMCHRLQIGNIRARTLQGIGFGLSFGRLPGSLCNKYMLVDGDKVLFGSYSFSWCTSRMDRNMITVMTGQVVDFFDRDFRELYAVSEKLNLYKEFHVSPPAAKAAGLVWVTHRIPTSRCLHTNTTTPNTCWHLGRSPRPPGSLQGPGPMRGSVLAEVLEDMDSRKTRQASSEKMGQLSPLPSEAPSEIFQSPNRITQDKKRTSKLKKLFSRRTSSKLSVNSLTNSACPSPTETKQFDENEDNFEVIVRSPSKIKKNPSKLGRRTDSKQMLDTAQDNDSK</sequence>
<keyword evidence="5" id="KW-1185">Reference proteome</keyword>
<dbReference type="PANTHER" id="PTHR16181">
    <property type="entry name" value="PROTEIN FAM83A-RELATED"/>
    <property type="match status" value="1"/>
</dbReference>
<reference evidence="4" key="3">
    <citation type="submission" date="2025-09" db="UniProtKB">
        <authorList>
            <consortium name="Ensembl"/>
        </authorList>
    </citation>
    <scope>IDENTIFICATION</scope>
</reference>
<dbReference type="GO" id="GO:0019901">
    <property type="term" value="F:protein kinase binding"/>
    <property type="evidence" value="ECO:0007669"/>
    <property type="project" value="TreeGrafter"/>
</dbReference>
<dbReference type="Gene3D" id="3.30.870.10">
    <property type="entry name" value="Endonuclease Chain A"/>
    <property type="match status" value="1"/>
</dbReference>
<reference evidence="4" key="2">
    <citation type="submission" date="2025-08" db="UniProtKB">
        <authorList>
            <consortium name="Ensembl"/>
        </authorList>
    </citation>
    <scope>IDENTIFICATION</scope>
</reference>